<protein>
    <submittedName>
        <fullName evidence="1">Uncharacterized protein</fullName>
    </submittedName>
</protein>
<proteinExistence type="predicted"/>
<keyword evidence="2" id="KW-1185">Reference proteome</keyword>
<organism evidence="1 2">
    <name type="scientific">Musa troglodytarum</name>
    <name type="common">fe'i banana</name>
    <dbReference type="NCBI Taxonomy" id="320322"/>
    <lineage>
        <taxon>Eukaryota</taxon>
        <taxon>Viridiplantae</taxon>
        <taxon>Streptophyta</taxon>
        <taxon>Embryophyta</taxon>
        <taxon>Tracheophyta</taxon>
        <taxon>Spermatophyta</taxon>
        <taxon>Magnoliopsida</taxon>
        <taxon>Liliopsida</taxon>
        <taxon>Zingiberales</taxon>
        <taxon>Musaceae</taxon>
        <taxon>Musa</taxon>
    </lineage>
</organism>
<evidence type="ECO:0000313" key="1">
    <source>
        <dbReference type="EMBL" id="URD73665.1"/>
    </source>
</evidence>
<dbReference type="EMBL" id="CP097502">
    <property type="protein sequence ID" value="URD73665.1"/>
    <property type="molecule type" value="Genomic_DNA"/>
</dbReference>
<evidence type="ECO:0000313" key="2">
    <source>
        <dbReference type="Proteomes" id="UP001055439"/>
    </source>
</evidence>
<dbReference type="AlphaFoldDB" id="A0A9E7JA69"/>
<accession>A0A9E7JA69</accession>
<gene>
    <name evidence="1" type="ORF">MUK42_26011</name>
</gene>
<name>A0A9E7JA69_9LILI</name>
<sequence>MPWPRPYKKPTLHPFHPRSRSIHPSAVLASSSLLFDLTRSDPHFSAGTMAETKMVVVALLLVALVMASSTVPAADALCFPDCYARCANGVVGNVACSTMCSQACIVPKTLPDGTDLASLYPGGK</sequence>
<reference evidence="1" key="1">
    <citation type="submission" date="2022-05" db="EMBL/GenBank/DDBJ databases">
        <title>The Musa troglodytarum L. genome provides insights into the mechanism of non-climacteric behaviour and enrichment of carotenoids.</title>
        <authorList>
            <person name="Wang J."/>
        </authorList>
    </citation>
    <scope>NUCLEOTIDE SEQUENCE</scope>
    <source>
        <tissue evidence="1">Leaf</tissue>
    </source>
</reference>
<dbReference type="Proteomes" id="UP001055439">
    <property type="component" value="Chromosome 1"/>
</dbReference>